<keyword evidence="3" id="KW-0732">Signal</keyword>
<evidence type="ECO:0008006" key="6">
    <source>
        <dbReference type="Google" id="ProtNLM"/>
    </source>
</evidence>
<evidence type="ECO:0000256" key="2">
    <source>
        <dbReference type="ARBA" id="ARBA00023157"/>
    </source>
</evidence>
<keyword evidence="2" id="KW-1015">Disulfide bond</keyword>
<comment type="caution">
    <text evidence="4">The sequence shown here is derived from an EMBL/GenBank/DDBJ whole genome shotgun (WGS) entry which is preliminary data.</text>
</comment>
<name>A0A9P6LCY7_9PEZI</name>
<dbReference type="OrthoDB" id="3225429at2759"/>
<evidence type="ECO:0000256" key="1">
    <source>
        <dbReference type="ARBA" id="ARBA00022801"/>
    </source>
</evidence>
<dbReference type="PANTHER" id="PTHR33630:SF9">
    <property type="entry name" value="CUTINASE 4"/>
    <property type="match status" value="1"/>
</dbReference>
<dbReference type="SMART" id="SM01110">
    <property type="entry name" value="Cutinase"/>
    <property type="match status" value="1"/>
</dbReference>
<evidence type="ECO:0000313" key="4">
    <source>
        <dbReference type="EMBL" id="KAF9870194.1"/>
    </source>
</evidence>
<dbReference type="AlphaFoldDB" id="A0A9P6LCY7"/>
<evidence type="ECO:0000313" key="5">
    <source>
        <dbReference type="Proteomes" id="UP000781932"/>
    </source>
</evidence>
<dbReference type="InterPro" id="IPR000675">
    <property type="entry name" value="Cutinase/axe"/>
</dbReference>
<proteinExistence type="predicted"/>
<dbReference type="RefSeq" id="XP_038739655.1">
    <property type="nucleotide sequence ID" value="XM_038894993.1"/>
</dbReference>
<organism evidence="4 5">
    <name type="scientific">Colletotrichum karsti</name>
    <dbReference type="NCBI Taxonomy" id="1095194"/>
    <lineage>
        <taxon>Eukaryota</taxon>
        <taxon>Fungi</taxon>
        <taxon>Dikarya</taxon>
        <taxon>Ascomycota</taxon>
        <taxon>Pezizomycotina</taxon>
        <taxon>Sordariomycetes</taxon>
        <taxon>Hypocreomycetidae</taxon>
        <taxon>Glomerellales</taxon>
        <taxon>Glomerellaceae</taxon>
        <taxon>Colletotrichum</taxon>
        <taxon>Colletotrichum boninense species complex</taxon>
    </lineage>
</organism>
<evidence type="ECO:0000256" key="3">
    <source>
        <dbReference type="SAM" id="SignalP"/>
    </source>
</evidence>
<protein>
    <recommendedName>
        <fullName evidence="6">Cutinase</fullName>
    </recommendedName>
</protein>
<gene>
    <name evidence="4" type="ORF">CkaCkLH20_12280</name>
</gene>
<dbReference type="EMBL" id="JAATWM020000057">
    <property type="protein sequence ID" value="KAF9870194.1"/>
    <property type="molecule type" value="Genomic_DNA"/>
</dbReference>
<dbReference type="Gene3D" id="3.40.50.1820">
    <property type="entry name" value="alpha/beta hydrolase"/>
    <property type="match status" value="1"/>
</dbReference>
<dbReference type="PROSITE" id="PS51257">
    <property type="entry name" value="PROKAR_LIPOPROTEIN"/>
    <property type="match status" value="1"/>
</dbReference>
<feature type="chain" id="PRO_5040357685" description="Cutinase" evidence="3">
    <location>
        <begin position="23"/>
        <end position="250"/>
    </location>
</feature>
<reference evidence="4" key="1">
    <citation type="submission" date="2020-03" db="EMBL/GenBank/DDBJ databases">
        <authorList>
            <person name="He L."/>
        </authorList>
    </citation>
    <scope>NUCLEOTIDE SEQUENCE</scope>
    <source>
        <strain evidence="4">CkLH20</strain>
    </source>
</reference>
<dbReference type="Pfam" id="PF01083">
    <property type="entry name" value="Cutinase"/>
    <property type="match status" value="1"/>
</dbReference>
<dbReference type="GeneID" id="62168067"/>
<dbReference type="SUPFAM" id="SSF53474">
    <property type="entry name" value="alpha/beta-Hydrolases"/>
    <property type="match status" value="1"/>
</dbReference>
<keyword evidence="1" id="KW-0378">Hydrolase</keyword>
<feature type="signal peptide" evidence="3">
    <location>
        <begin position="1"/>
        <end position="22"/>
    </location>
</feature>
<keyword evidence="5" id="KW-1185">Reference proteome</keyword>
<dbReference type="GO" id="GO:0052689">
    <property type="term" value="F:carboxylic ester hydrolase activity"/>
    <property type="evidence" value="ECO:0007669"/>
    <property type="project" value="UniProtKB-ARBA"/>
</dbReference>
<reference evidence="4" key="2">
    <citation type="submission" date="2020-11" db="EMBL/GenBank/DDBJ databases">
        <title>Whole genome sequencing of Colletotrichum sp.</title>
        <authorList>
            <person name="Li H."/>
        </authorList>
    </citation>
    <scope>NUCLEOTIDE SEQUENCE</scope>
    <source>
        <strain evidence="4">CkLH20</strain>
    </source>
</reference>
<dbReference type="PANTHER" id="PTHR33630">
    <property type="entry name" value="CUTINASE RV1984C-RELATED-RELATED"/>
    <property type="match status" value="1"/>
</dbReference>
<dbReference type="Proteomes" id="UP000781932">
    <property type="component" value="Unassembled WGS sequence"/>
</dbReference>
<accession>A0A9P6LCY7</accession>
<dbReference type="InterPro" id="IPR029058">
    <property type="entry name" value="AB_hydrolase_fold"/>
</dbReference>
<sequence>MVSLRLSLFSALSALALQVSSATSGCRCGDRNFLAFPRINLTSSEPSQCAAYKMIDARGTMEPQGVSASFQSAIQRLIENNTQVVSHSVLYPAGFDQNVTLGVQDVVEQVQNGARACPEQKYFLFGYSQGATVMLQALEKLDAERVAAVVLVGNPYRLPGRLSNVDGERRSDNRTAVGTFAVEAKKTNASIPVIADDLDRSGKVKDICLDNDTVCAFDPACKCQIASDHLSYGLMESVQDLIFDHVVSRF</sequence>